<evidence type="ECO:0000259" key="1">
    <source>
        <dbReference type="PROSITE" id="PS51186"/>
    </source>
</evidence>
<name>A0A6I8LSP2_9PSEU</name>
<gene>
    <name evidence="2" type="ORF">AA23TX_04824</name>
</gene>
<keyword evidence="2" id="KW-0808">Transferase</keyword>
<dbReference type="InterPro" id="IPR000182">
    <property type="entry name" value="GNAT_dom"/>
</dbReference>
<dbReference type="GO" id="GO:0016747">
    <property type="term" value="F:acyltransferase activity, transferring groups other than amino-acyl groups"/>
    <property type="evidence" value="ECO:0007669"/>
    <property type="project" value="InterPro"/>
</dbReference>
<dbReference type="InterPro" id="IPR016181">
    <property type="entry name" value="Acyl_CoA_acyltransferase"/>
</dbReference>
<proteinExistence type="predicted"/>
<keyword evidence="3" id="KW-1185">Reference proteome</keyword>
<dbReference type="InterPro" id="IPR051531">
    <property type="entry name" value="N-acetyltransferase"/>
</dbReference>
<dbReference type="Proteomes" id="UP000399805">
    <property type="component" value="Unassembled WGS sequence"/>
</dbReference>
<feature type="domain" description="N-acetyltransferase" evidence="1">
    <location>
        <begin position="9"/>
        <end position="172"/>
    </location>
</feature>
<dbReference type="PANTHER" id="PTHR43792:SF1">
    <property type="entry name" value="N-ACETYLTRANSFERASE DOMAIN-CONTAINING PROTEIN"/>
    <property type="match status" value="1"/>
</dbReference>
<evidence type="ECO:0000313" key="2">
    <source>
        <dbReference type="EMBL" id="VVJ19803.1"/>
    </source>
</evidence>
<dbReference type="PROSITE" id="PS51186">
    <property type="entry name" value="GNAT"/>
    <property type="match status" value="1"/>
</dbReference>
<dbReference type="PANTHER" id="PTHR43792">
    <property type="entry name" value="GNAT FAMILY, PUTATIVE (AFU_ORTHOLOGUE AFUA_3G00765)-RELATED-RELATED"/>
    <property type="match status" value="1"/>
</dbReference>
<sequence>MVLITTERLTLHSWAEEYFDELFALAQIPETVRYVGTGEPWTPEYTRAKHQATLAHWATHEFGWFAVSAAPGSFDGVVSLVHRSPTESGLGLPAVEMGWWIAPSGWGRGYATEATTAAREFVFSSGFTDRLLAVYEPANKASARVVEKLGFTPHSRFTLEGRVEQRAVLDRPH</sequence>
<evidence type="ECO:0000313" key="3">
    <source>
        <dbReference type="Proteomes" id="UP000399805"/>
    </source>
</evidence>
<dbReference type="AlphaFoldDB" id="A0A6I8LSP2"/>
<dbReference type="Gene3D" id="3.40.630.30">
    <property type="match status" value="1"/>
</dbReference>
<protein>
    <submittedName>
        <fullName evidence="2">Acetyltransferase</fullName>
    </submittedName>
</protein>
<dbReference type="SUPFAM" id="SSF55729">
    <property type="entry name" value="Acyl-CoA N-acyltransferases (Nat)"/>
    <property type="match status" value="1"/>
</dbReference>
<accession>A0A6I8LSP2</accession>
<organism evidence="2 3">
    <name type="scientific">Amycolatopsis camponoti</name>
    <dbReference type="NCBI Taxonomy" id="2606593"/>
    <lineage>
        <taxon>Bacteria</taxon>
        <taxon>Bacillati</taxon>
        <taxon>Actinomycetota</taxon>
        <taxon>Actinomycetes</taxon>
        <taxon>Pseudonocardiales</taxon>
        <taxon>Pseudonocardiaceae</taxon>
        <taxon>Amycolatopsis</taxon>
    </lineage>
</organism>
<dbReference type="Pfam" id="PF13302">
    <property type="entry name" value="Acetyltransf_3"/>
    <property type="match status" value="1"/>
</dbReference>
<reference evidence="2 3" key="1">
    <citation type="submission" date="2019-09" db="EMBL/GenBank/DDBJ databases">
        <authorList>
            <person name="Leyn A S."/>
        </authorList>
    </citation>
    <scope>NUCLEOTIDE SEQUENCE [LARGE SCALE GENOMIC DNA]</scope>
    <source>
        <strain evidence="2">AA231_1</strain>
    </source>
</reference>
<dbReference type="EMBL" id="CABVGP010000002">
    <property type="protein sequence ID" value="VVJ19803.1"/>
    <property type="molecule type" value="Genomic_DNA"/>
</dbReference>